<protein>
    <submittedName>
        <fullName evidence="1">Uncharacterized protein</fullName>
    </submittedName>
</protein>
<dbReference type="AlphaFoldDB" id="A0A3P3XQH0"/>
<gene>
    <name evidence="1" type="ORF">SPIRO4BDMA_50053</name>
</gene>
<dbReference type="Pfam" id="PF16257">
    <property type="entry name" value="UxaE"/>
    <property type="match status" value="1"/>
</dbReference>
<organism evidence="1">
    <name type="scientific">uncultured spirochete</name>
    <dbReference type="NCBI Taxonomy" id="156406"/>
    <lineage>
        <taxon>Bacteria</taxon>
        <taxon>Pseudomonadati</taxon>
        <taxon>Spirochaetota</taxon>
        <taxon>Spirochaetia</taxon>
        <taxon>Spirochaetales</taxon>
        <taxon>environmental samples</taxon>
    </lineage>
</organism>
<reference evidence="1" key="1">
    <citation type="submission" date="2017-02" db="EMBL/GenBank/DDBJ databases">
        <authorList>
            <person name="Regsiter A."/>
            <person name="William W."/>
        </authorList>
    </citation>
    <scope>NUCLEOTIDE SEQUENCE</scope>
    <source>
        <strain evidence="1">BdmA 4</strain>
    </source>
</reference>
<dbReference type="InterPro" id="IPR032586">
    <property type="entry name" value="UxaE"/>
</dbReference>
<name>A0A3P3XQH0_9SPIR</name>
<sequence>MKSVKIGTLYLDPVRNPAILDTATWDIPAAIRLFKQMDATEWASLRASLADGRPGGIVQKRGAAFYLSSTMSFEGGICLLATLPDSQRAILHIYAPGAGEALDGSHSVFRDDSMSVSLYAAEYETLHTLIRRLNPLKGPRALGSVPRIGIGSRNSTLAWPAVYRSMKSGGFAANSIQNSMREIGTLQEVSTNEAVDRSYLYGFGEVPPAYTGATFEGVWTYGVLEALSSDFLPIFGADADHLQLKSDVRSVERMKKILNAARHYSFFTMDISQIADYQAMFRTSLSGAAELLDRHIPQDALRKDVLMWHRQRYWFNGREYRFDEALLGRLVGKYWEALSLLEKYFHLIRDMKQGEPFDFELTIDEVPPGIHTHEIITGEEELLFLLNEAERRGLSLTHVAPNFGIEKTTDYCGPDGLEGLFRRVSNLHAIAEQYGLMLDCHSGDDLSDETRHVFGRATGGRIHYKISPSIGDVFAETLFDYDRERFMVWWNDTMEFARKCAAEGSGLATALLASRDRRGNGTPNPKDFLFKEFKFTMPGRKDSTGQMDGREFFYDLPEDFKNEYSARVEKWILQVSRSLFDYQ</sequence>
<evidence type="ECO:0000313" key="1">
    <source>
        <dbReference type="EMBL" id="SLM18538.1"/>
    </source>
</evidence>
<accession>A0A3P3XQH0</accession>
<dbReference type="GO" id="GO:0016853">
    <property type="term" value="F:isomerase activity"/>
    <property type="evidence" value="ECO:0007669"/>
    <property type="project" value="InterPro"/>
</dbReference>
<proteinExistence type="predicted"/>
<dbReference type="EMBL" id="FWDO01000005">
    <property type="protein sequence ID" value="SLM18538.1"/>
    <property type="molecule type" value="Genomic_DNA"/>
</dbReference>